<proteinExistence type="predicted"/>
<evidence type="ECO:0000256" key="1">
    <source>
        <dbReference type="SAM" id="SignalP"/>
    </source>
</evidence>
<gene>
    <name evidence="2" type="ORF">H0235_001141</name>
</gene>
<sequence>MTRKWSGKVLSMILILISFHFQPNDSLGVFTFGDVGEILRFGQETMHGLLETLDIITDTVPGMEDNIPFIKRMEKVLKNRINEVSHKVDIYQEKTQARTQKVLEQLMSNLPMKLSMEENFRNFDHYVGQINDLYDVFVKYATAPETYERFTLEDFAKASISPGLGALPDVLKTLHRLVVPSESQLYNRSIIISFSNQMKVRSQEIAHFSSCNFS</sequence>
<comment type="caution">
    <text evidence="2">The sequence shown here is derived from an EMBL/GenBank/DDBJ whole genome shotgun (WGS) entry which is preliminary data.</text>
</comment>
<feature type="signal peptide" evidence="1">
    <location>
        <begin position="1"/>
        <end position="26"/>
    </location>
</feature>
<dbReference type="AlphaFoldDB" id="A0A834PFV4"/>
<evidence type="ECO:0000313" key="2">
    <source>
        <dbReference type="EMBL" id="KAF7438750.1"/>
    </source>
</evidence>
<keyword evidence="3" id="KW-1185">Reference proteome</keyword>
<organism evidence="2 3">
    <name type="scientific">Vespula pensylvanica</name>
    <name type="common">Western yellow jacket</name>
    <name type="synonym">Wasp</name>
    <dbReference type="NCBI Taxonomy" id="30213"/>
    <lineage>
        <taxon>Eukaryota</taxon>
        <taxon>Metazoa</taxon>
        <taxon>Ecdysozoa</taxon>
        <taxon>Arthropoda</taxon>
        <taxon>Hexapoda</taxon>
        <taxon>Insecta</taxon>
        <taxon>Pterygota</taxon>
        <taxon>Neoptera</taxon>
        <taxon>Endopterygota</taxon>
        <taxon>Hymenoptera</taxon>
        <taxon>Apocrita</taxon>
        <taxon>Aculeata</taxon>
        <taxon>Vespoidea</taxon>
        <taxon>Vespidae</taxon>
        <taxon>Vespinae</taxon>
        <taxon>Vespula</taxon>
    </lineage>
</organism>
<reference evidence="2" key="1">
    <citation type="journal article" date="2020" name="G3 (Bethesda)">
        <title>High-Quality Assemblies for Three Invasive Social Wasps from the &lt;i&gt;Vespula&lt;/i&gt; Genus.</title>
        <authorList>
            <person name="Harrop T.W.R."/>
            <person name="Guhlin J."/>
            <person name="McLaughlin G.M."/>
            <person name="Permina E."/>
            <person name="Stockwell P."/>
            <person name="Gilligan J."/>
            <person name="Le Lec M.F."/>
            <person name="Gruber M.A.M."/>
            <person name="Quinn O."/>
            <person name="Lovegrove M."/>
            <person name="Duncan E.J."/>
            <person name="Remnant E.J."/>
            <person name="Van Eeckhoven J."/>
            <person name="Graham B."/>
            <person name="Knapp R.A."/>
            <person name="Langford K.W."/>
            <person name="Kronenberg Z."/>
            <person name="Press M.O."/>
            <person name="Eacker S.M."/>
            <person name="Wilson-Rankin E.E."/>
            <person name="Purcell J."/>
            <person name="Lester P.J."/>
            <person name="Dearden P.K."/>
        </authorList>
    </citation>
    <scope>NUCLEOTIDE SEQUENCE</scope>
    <source>
        <strain evidence="2">Volc-1</strain>
    </source>
</reference>
<keyword evidence="1" id="KW-0732">Signal</keyword>
<dbReference type="EMBL" id="JACSDY010000001">
    <property type="protein sequence ID" value="KAF7438750.1"/>
    <property type="molecule type" value="Genomic_DNA"/>
</dbReference>
<accession>A0A834PFV4</accession>
<protein>
    <submittedName>
        <fullName evidence="2">Uncharacterized protein</fullName>
    </submittedName>
</protein>
<name>A0A834PFV4_VESPE</name>
<feature type="chain" id="PRO_5032509928" evidence="1">
    <location>
        <begin position="27"/>
        <end position="214"/>
    </location>
</feature>
<dbReference type="Proteomes" id="UP000600918">
    <property type="component" value="Unassembled WGS sequence"/>
</dbReference>
<evidence type="ECO:0000313" key="3">
    <source>
        <dbReference type="Proteomes" id="UP000600918"/>
    </source>
</evidence>